<comment type="similarity">
    <text evidence="7">Belongs to the transferase hexapeptide repeat family. LpxD subfamily.</text>
</comment>
<feature type="active site" description="Proton acceptor" evidence="7">
    <location>
        <position position="230"/>
    </location>
</feature>
<dbReference type="InterPro" id="IPR011004">
    <property type="entry name" value="Trimer_LpxA-like_sf"/>
</dbReference>
<dbReference type="NCBIfam" id="NF002060">
    <property type="entry name" value="PRK00892.1"/>
    <property type="match status" value="1"/>
</dbReference>
<reference evidence="11" key="2">
    <citation type="journal article" date="2020" name="Int. J. Syst. Evol. Microbiol.">
        <title>Genomic insights into a novel species Rhodoferax aquaticus sp. nov., isolated from freshwater.</title>
        <authorList>
            <person name="Li T."/>
            <person name="Zhuo Y."/>
            <person name="Jin C.Z."/>
            <person name="Wu X."/>
            <person name="Ko S.R."/>
            <person name="Jin F.J."/>
            <person name="Ahn C.Y."/>
            <person name="Oh H.M."/>
            <person name="Lee H.G."/>
            <person name="Jin L."/>
        </authorList>
    </citation>
    <scope>NUCLEOTIDE SEQUENCE [LARGE SCALE GENOMIC DNA]</scope>
    <source>
        <strain evidence="11">Gr-4</strain>
    </source>
</reference>
<dbReference type="Proteomes" id="UP000317365">
    <property type="component" value="Chromosome"/>
</dbReference>
<accession>A0A515ENU9</accession>
<evidence type="ECO:0000259" key="9">
    <source>
        <dbReference type="Pfam" id="PF04613"/>
    </source>
</evidence>
<comment type="function">
    <text evidence="7">Catalyzes the N-acylation of UDP-3-O-acylglucosamine using 3-hydroxyacyl-ACP as the acyl donor. Is involved in the biosynthesis of lipid A, a phosphorylated glycolipid that anchors the lipopolysaccharide to the outer membrane of the cell.</text>
</comment>
<dbReference type="HAMAP" id="MF_00523">
    <property type="entry name" value="LpxD"/>
    <property type="match status" value="1"/>
</dbReference>
<dbReference type="EC" id="2.3.1.191" evidence="7"/>
<evidence type="ECO:0000256" key="8">
    <source>
        <dbReference type="SAM" id="Coils"/>
    </source>
</evidence>
<comment type="pathway">
    <text evidence="7">Bacterial outer membrane biogenesis; LPS lipid A biosynthesis.</text>
</comment>
<dbReference type="EMBL" id="CP036282">
    <property type="protein sequence ID" value="QDL54315.1"/>
    <property type="molecule type" value="Genomic_DNA"/>
</dbReference>
<protein>
    <recommendedName>
        <fullName evidence="7">UDP-3-O-acylglucosamine N-acyltransferase</fullName>
        <ecNumber evidence="7">2.3.1.191</ecNumber>
    </recommendedName>
</protein>
<dbReference type="AlphaFoldDB" id="A0A515ENU9"/>
<evidence type="ECO:0000256" key="4">
    <source>
        <dbReference type="ARBA" id="ARBA00022737"/>
    </source>
</evidence>
<dbReference type="GO" id="GO:0009245">
    <property type="term" value="P:lipid A biosynthetic process"/>
    <property type="evidence" value="ECO:0007669"/>
    <property type="project" value="UniProtKB-UniRule"/>
</dbReference>
<evidence type="ECO:0000256" key="3">
    <source>
        <dbReference type="ARBA" id="ARBA00022679"/>
    </source>
</evidence>
<dbReference type="Gene3D" id="3.40.1390.10">
    <property type="entry name" value="MurE/MurF, N-terminal domain"/>
    <property type="match status" value="1"/>
</dbReference>
<evidence type="ECO:0000256" key="1">
    <source>
        <dbReference type="ARBA" id="ARBA00022516"/>
    </source>
</evidence>
<dbReference type="KEGG" id="rhg:EXZ61_09130"/>
<comment type="catalytic activity">
    <reaction evidence="7">
        <text>a UDP-3-O-[(3R)-3-hydroxyacyl]-alpha-D-glucosamine + a (3R)-hydroxyacyl-[ACP] = a UDP-2-N,3-O-bis[(3R)-3-hydroxyacyl]-alpha-D-glucosamine + holo-[ACP] + H(+)</text>
        <dbReference type="Rhea" id="RHEA:53836"/>
        <dbReference type="Rhea" id="RHEA-COMP:9685"/>
        <dbReference type="Rhea" id="RHEA-COMP:9945"/>
        <dbReference type="ChEBI" id="CHEBI:15378"/>
        <dbReference type="ChEBI" id="CHEBI:64479"/>
        <dbReference type="ChEBI" id="CHEBI:78827"/>
        <dbReference type="ChEBI" id="CHEBI:137740"/>
        <dbReference type="ChEBI" id="CHEBI:137748"/>
        <dbReference type="EC" id="2.3.1.191"/>
    </reaction>
</comment>
<feature type="domain" description="UDP-3-O-[3-hydroxymyristoyl] glucosamine N-acyltransferase non-repeat region" evidence="9">
    <location>
        <begin position="29"/>
        <end position="96"/>
    </location>
</feature>
<dbReference type="InterPro" id="IPR020573">
    <property type="entry name" value="UDP_GlcNAc_AcTrfase_non-rep"/>
</dbReference>
<keyword evidence="6 7" id="KW-0012">Acyltransferase</keyword>
<evidence type="ECO:0000256" key="2">
    <source>
        <dbReference type="ARBA" id="ARBA00022556"/>
    </source>
</evidence>
<organism evidence="10 11">
    <name type="scientific">Rhodoferax aquaticus</name>
    <dbReference type="NCBI Taxonomy" id="2527691"/>
    <lineage>
        <taxon>Bacteria</taxon>
        <taxon>Pseudomonadati</taxon>
        <taxon>Pseudomonadota</taxon>
        <taxon>Betaproteobacteria</taxon>
        <taxon>Burkholderiales</taxon>
        <taxon>Comamonadaceae</taxon>
        <taxon>Rhodoferax</taxon>
    </lineage>
</organism>
<dbReference type="GO" id="GO:0016410">
    <property type="term" value="F:N-acyltransferase activity"/>
    <property type="evidence" value="ECO:0007669"/>
    <property type="project" value="InterPro"/>
</dbReference>
<dbReference type="PROSITE" id="PS00101">
    <property type="entry name" value="HEXAPEP_TRANSFERASES"/>
    <property type="match status" value="1"/>
</dbReference>
<feature type="coiled-coil region" evidence="8">
    <location>
        <begin position="307"/>
        <end position="334"/>
    </location>
</feature>
<dbReference type="RefSeq" id="WP_142811118.1">
    <property type="nucleotide sequence ID" value="NZ_CP036282.1"/>
</dbReference>
<dbReference type="CDD" id="cd03352">
    <property type="entry name" value="LbH_LpxD"/>
    <property type="match status" value="1"/>
</dbReference>
<sequence length="334" mass="34944">MKSALVQEPDLASVVAALGGTLFGDSASRISGLAPLESASGSEISFLSHPKYQQQLLGSMAACVIVSPGMESVARQRGACIVVDDPYLYFAKLTQWWKRLLPCESGPKVHPTAVIHETAFVDPSASVGPLCVVERGASIGANTVLKSRVTVSEGCSLGQRCVVHPGVVIGADGFGFALTNGTWEKIEQLGGVRIGNDVEIGANTCIDRGALSDTVIEDGVKLDNLIQIGHNVHIGKHTAMAGCVGVAGSATIGAHCTVGGGGIVLGHLSLADHVNVSAATVVTRSIRKPGTYTGMFPIDDNSAWEKNAASLKQLHSLRDRIRVLEETLKTMENK</sequence>
<comment type="subunit">
    <text evidence="7">Homotrimer.</text>
</comment>
<dbReference type="GO" id="GO:0103118">
    <property type="term" value="F:UDP-3-O-[(3R)-3-hydroxyacyl]-glucosamine N-acyltransferase activity"/>
    <property type="evidence" value="ECO:0007669"/>
    <property type="project" value="UniProtKB-EC"/>
</dbReference>
<evidence type="ECO:0000313" key="10">
    <source>
        <dbReference type="EMBL" id="QDL54315.1"/>
    </source>
</evidence>
<keyword evidence="4 7" id="KW-0677">Repeat</keyword>
<dbReference type="Gene3D" id="2.160.10.10">
    <property type="entry name" value="Hexapeptide repeat proteins"/>
    <property type="match status" value="1"/>
</dbReference>
<dbReference type="UniPathway" id="UPA00973"/>
<keyword evidence="5 7" id="KW-0443">Lipid metabolism</keyword>
<gene>
    <name evidence="7 10" type="primary">lpxD</name>
    <name evidence="10" type="ORF">EXZ61_09130</name>
</gene>
<keyword evidence="11" id="KW-1185">Reference proteome</keyword>
<keyword evidence="8" id="KW-0175">Coiled coil</keyword>
<keyword evidence="2 7" id="KW-0441">Lipid A biosynthesis</keyword>
<evidence type="ECO:0000313" key="11">
    <source>
        <dbReference type="Proteomes" id="UP000317365"/>
    </source>
</evidence>
<evidence type="ECO:0000256" key="5">
    <source>
        <dbReference type="ARBA" id="ARBA00023098"/>
    </source>
</evidence>
<dbReference type="PANTHER" id="PTHR43378:SF2">
    <property type="entry name" value="UDP-3-O-ACYLGLUCOSAMINE N-ACYLTRANSFERASE 1, MITOCHONDRIAL-RELATED"/>
    <property type="match status" value="1"/>
</dbReference>
<name>A0A515ENU9_9BURK</name>
<dbReference type="Pfam" id="PF04613">
    <property type="entry name" value="LpxD"/>
    <property type="match status" value="1"/>
</dbReference>
<evidence type="ECO:0000256" key="7">
    <source>
        <dbReference type="HAMAP-Rule" id="MF_00523"/>
    </source>
</evidence>
<dbReference type="SUPFAM" id="SSF51161">
    <property type="entry name" value="Trimeric LpxA-like enzymes"/>
    <property type="match status" value="1"/>
</dbReference>
<evidence type="ECO:0000256" key="6">
    <source>
        <dbReference type="ARBA" id="ARBA00023315"/>
    </source>
</evidence>
<keyword evidence="1 7" id="KW-0444">Lipid biosynthesis</keyword>
<dbReference type="PANTHER" id="PTHR43378">
    <property type="entry name" value="UDP-3-O-ACYLGLUCOSAMINE N-ACYLTRANSFERASE"/>
    <property type="match status" value="1"/>
</dbReference>
<dbReference type="NCBIfam" id="TIGR01853">
    <property type="entry name" value="lipid_A_lpxD"/>
    <property type="match status" value="1"/>
</dbReference>
<reference evidence="11" key="1">
    <citation type="submission" date="2019-02" db="EMBL/GenBank/DDBJ databases">
        <title>Complete genome sequence of Rhodoferax sp. Gr-4.</title>
        <authorList>
            <person name="Jin L."/>
        </authorList>
    </citation>
    <scope>NUCLEOTIDE SEQUENCE [LARGE SCALE GENOMIC DNA]</scope>
    <source>
        <strain evidence="11">Gr-4</strain>
    </source>
</reference>
<proteinExistence type="inferred from homology"/>
<keyword evidence="3 7" id="KW-0808">Transferase</keyword>
<dbReference type="InterPro" id="IPR018357">
    <property type="entry name" value="Hexapep_transf_CS"/>
</dbReference>
<dbReference type="InterPro" id="IPR007691">
    <property type="entry name" value="LpxD"/>
</dbReference>
<dbReference type="GO" id="GO:0016020">
    <property type="term" value="C:membrane"/>
    <property type="evidence" value="ECO:0007669"/>
    <property type="project" value="GOC"/>
</dbReference>